<feature type="region of interest" description="Disordered" evidence="1">
    <location>
        <begin position="140"/>
        <end position="166"/>
    </location>
</feature>
<reference evidence="3 4" key="1">
    <citation type="submission" date="2016-07" db="EMBL/GenBank/DDBJ databases">
        <title>Genomic analysis of zinc-resistant bacterium Mucilaginibacter pedocola TBZ30.</title>
        <authorList>
            <person name="Huang J."/>
            <person name="Tang J."/>
        </authorList>
    </citation>
    <scope>NUCLEOTIDE SEQUENCE [LARGE SCALE GENOMIC DNA]</scope>
    <source>
        <strain evidence="3 4">TBZ30</strain>
    </source>
</reference>
<sequence>MKTEELKANEATATAMINNLPIGTVMPYMGVSETIAGLAAQGWLLCDGKSYSQTEKAALFNIIKKAHGGNDTHFNVPDLQGVFLRGVDRQHNPRDPDSGSRSAANHGGYTGNAVGSYQADAFKKHTHNTNEWNTSSFRITHHDDNWNPPNERKSVASSEAGDSTETRPRNISTYYIIFAGLPQ</sequence>
<dbReference type="Gene3D" id="3.90.1340.10">
    <property type="entry name" value="Phage tail collar domain"/>
    <property type="match status" value="1"/>
</dbReference>
<proteinExistence type="predicted"/>
<dbReference type="Proteomes" id="UP000189739">
    <property type="component" value="Unassembled WGS sequence"/>
</dbReference>
<dbReference type="Pfam" id="PF07484">
    <property type="entry name" value="Collar"/>
    <property type="match status" value="1"/>
</dbReference>
<feature type="region of interest" description="Disordered" evidence="1">
    <location>
        <begin position="88"/>
        <end position="110"/>
    </location>
</feature>
<dbReference type="EMBL" id="MBTF01000011">
    <property type="protein sequence ID" value="OOQ59953.1"/>
    <property type="molecule type" value="Genomic_DNA"/>
</dbReference>
<protein>
    <recommendedName>
        <fullName evidence="2">Phage tail collar domain-containing protein</fullName>
    </recommendedName>
</protein>
<dbReference type="STRING" id="1792845.BC343_27770"/>
<feature type="compositionally biased region" description="Basic and acidic residues" evidence="1">
    <location>
        <begin position="140"/>
        <end position="154"/>
    </location>
</feature>
<dbReference type="SUPFAM" id="SSF88874">
    <property type="entry name" value="Receptor-binding domain of short tail fibre protein gp12"/>
    <property type="match status" value="1"/>
</dbReference>
<organism evidence="3 4">
    <name type="scientific">Mucilaginibacter pedocola</name>
    <dbReference type="NCBI Taxonomy" id="1792845"/>
    <lineage>
        <taxon>Bacteria</taxon>
        <taxon>Pseudomonadati</taxon>
        <taxon>Bacteroidota</taxon>
        <taxon>Sphingobacteriia</taxon>
        <taxon>Sphingobacteriales</taxon>
        <taxon>Sphingobacteriaceae</taxon>
        <taxon>Mucilaginibacter</taxon>
    </lineage>
</organism>
<keyword evidence="4" id="KW-1185">Reference proteome</keyword>
<evidence type="ECO:0000259" key="2">
    <source>
        <dbReference type="Pfam" id="PF07484"/>
    </source>
</evidence>
<feature type="compositionally biased region" description="Polar residues" evidence="1">
    <location>
        <begin position="155"/>
        <end position="166"/>
    </location>
</feature>
<accession>A0A1S9PG70</accession>
<dbReference type="RefSeq" id="WP_078348102.1">
    <property type="nucleotide sequence ID" value="NZ_MBTF01000011.1"/>
</dbReference>
<feature type="compositionally biased region" description="Basic and acidic residues" evidence="1">
    <location>
        <begin position="88"/>
        <end position="98"/>
    </location>
</feature>
<comment type="caution">
    <text evidence="3">The sequence shown here is derived from an EMBL/GenBank/DDBJ whole genome shotgun (WGS) entry which is preliminary data.</text>
</comment>
<evidence type="ECO:0000313" key="3">
    <source>
        <dbReference type="EMBL" id="OOQ59953.1"/>
    </source>
</evidence>
<dbReference type="InterPro" id="IPR011083">
    <property type="entry name" value="Phage_tail_collar_dom"/>
</dbReference>
<dbReference type="OrthoDB" id="9810174at2"/>
<evidence type="ECO:0000313" key="4">
    <source>
        <dbReference type="Proteomes" id="UP000189739"/>
    </source>
</evidence>
<dbReference type="InterPro" id="IPR037053">
    <property type="entry name" value="Phage_tail_collar_dom_sf"/>
</dbReference>
<gene>
    <name evidence="3" type="ORF">BC343_27770</name>
</gene>
<evidence type="ECO:0000256" key="1">
    <source>
        <dbReference type="SAM" id="MobiDB-lite"/>
    </source>
</evidence>
<name>A0A1S9PG70_9SPHI</name>
<dbReference type="AlphaFoldDB" id="A0A1S9PG70"/>
<feature type="domain" description="Phage tail collar" evidence="2">
    <location>
        <begin position="38"/>
        <end position="83"/>
    </location>
</feature>